<feature type="compositionally biased region" description="Polar residues" evidence="1">
    <location>
        <begin position="1"/>
        <end position="10"/>
    </location>
</feature>
<sequence length="65" mass="6890">MFSAGSTTLQAPLLRPSTAPPAPHRSPCPSRATVRPAGRGLLHKEAKPTQHGQRLVSRVPNSILS</sequence>
<name>A0A2T7D7L5_9POAL</name>
<evidence type="ECO:0000256" key="1">
    <source>
        <dbReference type="SAM" id="MobiDB-lite"/>
    </source>
</evidence>
<evidence type="ECO:0000313" key="2">
    <source>
        <dbReference type="EMBL" id="PUZ51567.1"/>
    </source>
</evidence>
<accession>A0A2T7D7L5</accession>
<dbReference type="EMBL" id="CM009754">
    <property type="protein sequence ID" value="PUZ51567.1"/>
    <property type="molecule type" value="Genomic_DNA"/>
</dbReference>
<gene>
    <name evidence="2" type="ORF">GQ55_6G198000</name>
</gene>
<protein>
    <submittedName>
        <fullName evidence="2">Uncharacterized protein</fullName>
    </submittedName>
</protein>
<evidence type="ECO:0000313" key="3">
    <source>
        <dbReference type="Proteomes" id="UP000244336"/>
    </source>
</evidence>
<proteinExistence type="predicted"/>
<dbReference type="AlphaFoldDB" id="A0A2T7D7L5"/>
<organism evidence="2 3">
    <name type="scientific">Panicum hallii var. hallii</name>
    <dbReference type="NCBI Taxonomy" id="1504633"/>
    <lineage>
        <taxon>Eukaryota</taxon>
        <taxon>Viridiplantae</taxon>
        <taxon>Streptophyta</taxon>
        <taxon>Embryophyta</taxon>
        <taxon>Tracheophyta</taxon>
        <taxon>Spermatophyta</taxon>
        <taxon>Magnoliopsida</taxon>
        <taxon>Liliopsida</taxon>
        <taxon>Poales</taxon>
        <taxon>Poaceae</taxon>
        <taxon>PACMAD clade</taxon>
        <taxon>Panicoideae</taxon>
        <taxon>Panicodae</taxon>
        <taxon>Paniceae</taxon>
        <taxon>Panicinae</taxon>
        <taxon>Panicum</taxon>
        <taxon>Panicum sect. Panicum</taxon>
    </lineage>
</organism>
<keyword evidence="3" id="KW-1185">Reference proteome</keyword>
<feature type="region of interest" description="Disordered" evidence="1">
    <location>
        <begin position="1"/>
        <end position="65"/>
    </location>
</feature>
<dbReference type="Gramene" id="PUZ51567">
    <property type="protein sequence ID" value="PUZ51567"/>
    <property type="gene ID" value="GQ55_6G198000"/>
</dbReference>
<reference evidence="2 3" key="1">
    <citation type="submission" date="2018-04" db="EMBL/GenBank/DDBJ databases">
        <title>WGS assembly of Panicum hallii var. hallii HAL2.</title>
        <authorList>
            <person name="Lovell J."/>
            <person name="Jenkins J."/>
            <person name="Lowry D."/>
            <person name="Mamidi S."/>
            <person name="Sreedasyam A."/>
            <person name="Weng X."/>
            <person name="Barry K."/>
            <person name="Bonette J."/>
            <person name="Campitelli B."/>
            <person name="Daum C."/>
            <person name="Gordon S."/>
            <person name="Gould B."/>
            <person name="Lipzen A."/>
            <person name="MacQueen A."/>
            <person name="Palacio-Mejia J."/>
            <person name="Plott C."/>
            <person name="Shakirov E."/>
            <person name="Shu S."/>
            <person name="Yoshinaga Y."/>
            <person name="Zane M."/>
            <person name="Rokhsar D."/>
            <person name="Grimwood J."/>
            <person name="Schmutz J."/>
            <person name="Juenger T."/>
        </authorList>
    </citation>
    <scope>NUCLEOTIDE SEQUENCE [LARGE SCALE GENOMIC DNA]</scope>
    <source>
        <strain evidence="3">cv. HAL2</strain>
    </source>
</reference>
<dbReference type="Proteomes" id="UP000244336">
    <property type="component" value="Chromosome 6"/>
</dbReference>